<gene>
    <name evidence="2" type="ORF">ACFFIT_01175</name>
</gene>
<dbReference type="EMBL" id="JBHLXE010000013">
    <property type="protein sequence ID" value="MFC0178722.1"/>
    <property type="molecule type" value="Genomic_DNA"/>
</dbReference>
<reference evidence="2 3" key="1">
    <citation type="submission" date="2024-09" db="EMBL/GenBank/DDBJ databases">
        <authorList>
            <person name="Sun Q."/>
            <person name="Mori K."/>
        </authorList>
    </citation>
    <scope>NUCLEOTIDE SEQUENCE [LARGE SCALE GENOMIC DNA]</scope>
    <source>
        <strain evidence="2 3">CCM 8545</strain>
    </source>
</reference>
<dbReference type="RefSeq" id="WP_385875611.1">
    <property type="nucleotide sequence ID" value="NZ_JBHLXE010000013.1"/>
</dbReference>
<organism evidence="2 3">
    <name type="scientific">Thorsellia kenyensis</name>
    <dbReference type="NCBI Taxonomy" id="1549888"/>
    <lineage>
        <taxon>Bacteria</taxon>
        <taxon>Pseudomonadati</taxon>
        <taxon>Pseudomonadota</taxon>
        <taxon>Gammaproteobacteria</taxon>
        <taxon>Enterobacterales</taxon>
        <taxon>Thorselliaceae</taxon>
        <taxon>Thorsellia</taxon>
    </lineage>
</organism>
<evidence type="ECO:0000259" key="1">
    <source>
        <dbReference type="Pfam" id="PF12568"/>
    </source>
</evidence>
<keyword evidence="3" id="KW-1185">Reference proteome</keyword>
<dbReference type="InterPro" id="IPR016181">
    <property type="entry name" value="Acyl_CoA_acyltransferase"/>
</dbReference>
<feature type="domain" description="PanZ acetyltransferase (GNAT)" evidence="1">
    <location>
        <begin position="21"/>
        <end position="93"/>
    </location>
</feature>
<sequence>MSLVHIKTSYPEIAANSVFCADLLKISPSLVDELEFLHNKNDQFFIYTAHFNGHIIGLLSLTIDLNSNIKSIPHLIVRKSTQRRGVGLYLLHQSIISFDNEYSAFKPYSWEINISRSVIGELNKNNLSCEGLNAAYTYLVNALKNEFKSLDSLNITVISK</sequence>
<dbReference type="Gene3D" id="3.40.630.30">
    <property type="match status" value="1"/>
</dbReference>
<proteinExistence type="predicted"/>
<dbReference type="InterPro" id="IPR040448">
    <property type="entry name" value="PanZ_GNAT"/>
</dbReference>
<dbReference type="SUPFAM" id="SSF55729">
    <property type="entry name" value="Acyl-CoA N-acyltransferases (Nat)"/>
    <property type="match status" value="1"/>
</dbReference>
<comment type="caution">
    <text evidence="2">The sequence shown here is derived from an EMBL/GenBank/DDBJ whole genome shotgun (WGS) entry which is preliminary data.</text>
</comment>
<accession>A0ABV6C803</accession>
<dbReference type="Proteomes" id="UP001589758">
    <property type="component" value="Unassembled WGS sequence"/>
</dbReference>
<evidence type="ECO:0000313" key="3">
    <source>
        <dbReference type="Proteomes" id="UP001589758"/>
    </source>
</evidence>
<dbReference type="Pfam" id="PF12568">
    <property type="entry name" value="PanZ"/>
    <property type="match status" value="1"/>
</dbReference>
<name>A0ABV6C803_9GAMM</name>
<protein>
    <submittedName>
        <fullName evidence="2">Acetyl-CoA sensor PanZ family protein</fullName>
    </submittedName>
</protein>
<evidence type="ECO:0000313" key="2">
    <source>
        <dbReference type="EMBL" id="MFC0178722.1"/>
    </source>
</evidence>